<dbReference type="Pfam" id="PF04191">
    <property type="entry name" value="PEMT"/>
    <property type="match status" value="1"/>
</dbReference>
<dbReference type="GO" id="GO:0012505">
    <property type="term" value="C:endomembrane system"/>
    <property type="evidence" value="ECO:0007669"/>
    <property type="project" value="UniProtKB-SubCell"/>
</dbReference>
<comment type="subcellular location">
    <subcellularLocation>
        <location evidence="1">Endomembrane system</location>
        <topology evidence="1">Multi-pass membrane protein</topology>
    </subcellularLocation>
</comment>
<evidence type="ECO:0000256" key="5">
    <source>
        <dbReference type="SAM" id="Phobius"/>
    </source>
</evidence>
<proteinExistence type="predicted"/>
<dbReference type="Proteomes" id="UP000028981">
    <property type="component" value="Unassembled WGS sequence"/>
</dbReference>
<evidence type="ECO:0000256" key="2">
    <source>
        <dbReference type="ARBA" id="ARBA00022692"/>
    </source>
</evidence>
<organism evidence="6 7">
    <name type="scientific">Devosia riboflavina</name>
    <dbReference type="NCBI Taxonomy" id="46914"/>
    <lineage>
        <taxon>Bacteria</taxon>
        <taxon>Pseudomonadati</taxon>
        <taxon>Pseudomonadota</taxon>
        <taxon>Alphaproteobacteria</taxon>
        <taxon>Hyphomicrobiales</taxon>
        <taxon>Devosiaceae</taxon>
        <taxon>Devosia</taxon>
    </lineage>
</organism>
<name>A0A087LYN1_9HYPH</name>
<feature type="transmembrane region" description="Helical" evidence="5">
    <location>
        <begin position="93"/>
        <end position="109"/>
    </location>
</feature>
<evidence type="ECO:0008006" key="8">
    <source>
        <dbReference type="Google" id="ProtNLM"/>
    </source>
</evidence>
<evidence type="ECO:0000256" key="4">
    <source>
        <dbReference type="ARBA" id="ARBA00023136"/>
    </source>
</evidence>
<evidence type="ECO:0000313" key="7">
    <source>
        <dbReference type="Proteomes" id="UP000028981"/>
    </source>
</evidence>
<dbReference type="InterPro" id="IPR007318">
    <property type="entry name" value="Phopholipid_MeTrfase"/>
</dbReference>
<gene>
    <name evidence="6" type="ORF">JP75_19220</name>
</gene>
<dbReference type="AlphaFoldDB" id="A0A087LYN1"/>
<feature type="transmembrane region" description="Helical" evidence="5">
    <location>
        <begin position="12"/>
        <end position="33"/>
    </location>
</feature>
<sequence>MDARHDHPKLVLPPPTYPAVLFVMAWVLDQHLIPPFIDSVSSAPLLGAILVILGLGAAGWAVLRFMRAGTHVEPHKPTLAMVMDGPFRFSRNPIYASFFALFAGVGMIMKLEWTIVFLPILWLCLRLWVIAPEEAFLSSRFGSEYEHYRQKVRRWL</sequence>
<evidence type="ECO:0000256" key="1">
    <source>
        <dbReference type="ARBA" id="ARBA00004127"/>
    </source>
</evidence>
<dbReference type="PANTHER" id="PTHR12714:SF24">
    <property type="entry name" value="SLR1182 PROTEIN"/>
    <property type="match status" value="1"/>
</dbReference>
<dbReference type="STRING" id="46914.JP75_19220"/>
<evidence type="ECO:0000313" key="6">
    <source>
        <dbReference type="EMBL" id="KFL29734.1"/>
    </source>
</evidence>
<accession>A0A087LYN1</accession>
<reference evidence="6 7" key="1">
    <citation type="submission" date="2014-08" db="EMBL/GenBank/DDBJ databases">
        <authorList>
            <person name="Hassan Y.I."/>
            <person name="Lepp D."/>
            <person name="Zhou T."/>
        </authorList>
    </citation>
    <scope>NUCLEOTIDE SEQUENCE [LARGE SCALE GENOMIC DNA]</scope>
    <source>
        <strain evidence="6 7">IFO13584</strain>
    </source>
</reference>
<feature type="transmembrane region" description="Helical" evidence="5">
    <location>
        <begin position="115"/>
        <end position="131"/>
    </location>
</feature>
<dbReference type="EMBL" id="JQGC01000020">
    <property type="protein sequence ID" value="KFL29734.1"/>
    <property type="molecule type" value="Genomic_DNA"/>
</dbReference>
<dbReference type="RefSeq" id="WP_035085900.1">
    <property type="nucleotide sequence ID" value="NZ_JQGC01000020.1"/>
</dbReference>
<keyword evidence="2 5" id="KW-0812">Transmembrane</keyword>
<comment type="caution">
    <text evidence="6">The sequence shown here is derived from an EMBL/GenBank/DDBJ whole genome shotgun (WGS) entry which is preliminary data.</text>
</comment>
<keyword evidence="4 5" id="KW-0472">Membrane</keyword>
<dbReference type="Gene3D" id="1.20.120.1630">
    <property type="match status" value="1"/>
</dbReference>
<feature type="transmembrane region" description="Helical" evidence="5">
    <location>
        <begin position="45"/>
        <end position="66"/>
    </location>
</feature>
<protein>
    <recommendedName>
        <fullName evidence="8">Isoprenylcysteine carboxyl methyltransferase</fullName>
    </recommendedName>
</protein>
<keyword evidence="7" id="KW-1185">Reference proteome</keyword>
<dbReference type="GO" id="GO:0016740">
    <property type="term" value="F:transferase activity"/>
    <property type="evidence" value="ECO:0007669"/>
    <property type="project" value="UniProtKB-ARBA"/>
</dbReference>
<dbReference type="PANTHER" id="PTHR12714">
    <property type="entry name" value="PROTEIN-S ISOPRENYLCYSTEINE O-METHYLTRANSFERASE"/>
    <property type="match status" value="1"/>
</dbReference>
<evidence type="ECO:0000256" key="3">
    <source>
        <dbReference type="ARBA" id="ARBA00022989"/>
    </source>
</evidence>
<keyword evidence="3 5" id="KW-1133">Transmembrane helix</keyword>